<dbReference type="HOGENOM" id="CLU_2940916_0_0_6"/>
<dbReference type="EMBL" id="CP006696">
    <property type="protein sequence ID" value="AIC11379.1"/>
    <property type="molecule type" value="Genomic_DNA"/>
</dbReference>
<sequence length="62" mass="7255">MSVDSFVHDMRKESISFDVVVQLHEDVEAAVQWLVTWWYIFQVMSAFIIQTSHGLSTLRLVQ</sequence>
<dbReference type="Proteomes" id="UP000027215">
    <property type="component" value="Chromosome"/>
</dbReference>
<evidence type="ECO:0000313" key="3">
    <source>
        <dbReference type="Proteomes" id="UP000027215"/>
    </source>
</evidence>
<keyword evidence="1" id="KW-0472">Membrane</keyword>
<name>A0A060H3M0_XYLFS</name>
<evidence type="ECO:0000256" key="1">
    <source>
        <dbReference type="SAM" id="Phobius"/>
    </source>
</evidence>
<gene>
    <name evidence="2" type="ORF">D934_08715</name>
</gene>
<protein>
    <submittedName>
        <fullName evidence="2">Uncharacterized protein</fullName>
    </submittedName>
</protein>
<evidence type="ECO:0000313" key="2">
    <source>
        <dbReference type="EMBL" id="AIC11379.1"/>
    </source>
</evidence>
<dbReference type="PATRIC" id="fig|155920.8.peg.2016"/>
<keyword evidence="1" id="KW-0812">Transmembrane</keyword>
<dbReference type="AlphaFoldDB" id="A0A060H3M0"/>
<accession>A0A060H3M0</accession>
<feature type="transmembrane region" description="Helical" evidence="1">
    <location>
        <begin position="30"/>
        <end position="49"/>
    </location>
</feature>
<reference evidence="2 3" key="1">
    <citation type="submission" date="2013-08" db="EMBL/GenBank/DDBJ databases">
        <authorList>
            <person name="Stouthamer R."/>
            <person name="Nunney L."/>
        </authorList>
    </citation>
    <scope>NUCLEOTIDE SEQUENCE [LARGE SCALE GENOMIC DNA]</scope>
    <source>
        <strain evidence="3">ann-1</strain>
    </source>
</reference>
<keyword evidence="1" id="KW-1133">Transmembrane helix</keyword>
<organism evidence="2 3">
    <name type="scientific">Xylella fastidiosa subsp. sandyi Ann-1</name>
    <dbReference type="NCBI Taxonomy" id="155920"/>
    <lineage>
        <taxon>Bacteria</taxon>
        <taxon>Pseudomonadati</taxon>
        <taxon>Pseudomonadota</taxon>
        <taxon>Gammaproteobacteria</taxon>
        <taxon>Lysobacterales</taxon>
        <taxon>Lysobacteraceae</taxon>
        <taxon>Xylella</taxon>
    </lineage>
</organism>
<proteinExistence type="predicted"/>
<dbReference type="KEGG" id="xfs:D934_08715"/>